<name>A0ABQ4ZP22_9ASTR</name>
<comment type="caution">
    <text evidence="1">The sequence shown here is derived from an EMBL/GenBank/DDBJ whole genome shotgun (WGS) entry which is preliminary data.</text>
</comment>
<sequence length="80" mass="9367">MCPCGSMMLSTRALEFSIFESKTASIRNLRYMTKEGYMDDSCKLELAWMMWMVPVMPRLTWSDKVVMQLSLELKVMMDVL</sequence>
<dbReference type="Proteomes" id="UP001151760">
    <property type="component" value="Unassembled WGS sequence"/>
</dbReference>
<evidence type="ECO:0000313" key="1">
    <source>
        <dbReference type="EMBL" id="GJS90922.1"/>
    </source>
</evidence>
<accession>A0ABQ4ZP22</accession>
<dbReference type="EMBL" id="BQNB010011466">
    <property type="protein sequence ID" value="GJS90922.1"/>
    <property type="molecule type" value="Genomic_DNA"/>
</dbReference>
<feature type="non-terminal residue" evidence="1">
    <location>
        <position position="80"/>
    </location>
</feature>
<reference evidence="1" key="1">
    <citation type="journal article" date="2022" name="Int. J. Mol. Sci.">
        <title>Draft Genome of Tanacetum Coccineum: Genomic Comparison of Closely Related Tanacetum-Family Plants.</title>
        <authorList>
            <person name="Yamashiro T."/>
            <person name="Shiraishi A."/>
            <person name="Nakayama K."/>
            <person name="Satake H."/>
        </authorList>
    </citation>
    <scope>NUCLEOTIDE SEQUENCE</scope>
</reference>
<gene>
    <name evidence="1" type="ORF">Tco_0773558</name>
</gene>
<protein>
    <submittedName>
        <fullName evidence="1">Uncharacterized protein</fullName>
    </submittedName>
</protein>
<keyword evidence="2" id="KW-1185">Reference proteome</keyword>
<reference evidence="1" key="2">
    <citation type="submission" date="2022-01" db="EMBL/GenBank/DDBJ databases">
        <authorList>
            <person name="Yamashiro T."/>
            <person name="Shiraishi A."/>
            <person name="Satake H."/>
            <person name="Nakayama K."/>
        </authorList>
    </citation>
    <scope>NUCLEOTIDE SEQUENCE</scope>
</reference>
<proteinExistence type="predicted"/>
<evidence type="ECO:0000313" key="2">
    <source>
        <dbReference type="Proteomes" id="UP001151760"/>
    </source>
</evidence>
<organism evidence="1 2">
    <name type="scientific">Tanacetum coccineum</name>
    <dbReference type="NCBI Taxonomy" id="301880"/>
    <lineage>
        <taxon>Eukaryota</taxon>
        <taxon>Viridiplantae</taxon>
        <taxon>Streptophyta</taxon>
        <taxon>Embryophyta</taxon>
        <taxon>Tracheophyta</taxon>
        <taxon>Spermatophyta</taxon>
        <taxon>Magnoliopsida</taxon>
        <taxon>eudicotyledons</taxon>
        <taxon>Gunneridae</taxon>
        <taxon>Pentapetalae</taxon>
        <taxon>asterids</taxon>
        <taxon>campanulids</taxon>
        <taxon>Asterales</taxon>
        <taxon>Asteraceae</taxon>
        <taxon>Asteroideae</taxon>
        <taxon>Anthemideae</taxon>
        <taxon>Anthemidinae</taxon>
        <taxon>Tanacetum</taxon>
    </lineage>
</organism>